<evidence type="ECO:0008006" key="4">
    <source>
        <dbReference type="Google" id="ProtNLM"/>
    </source>
</evidence>
<dbReference type="KEGG" id="cps:CPS_3113"/>
<dbReference type="InterPro" id="IPR039437">
    <property type="entry name" value="FrzH/put_lumazine-bd"/>
</dbReference>
<dbReference type="EMBL" id="CP000083">
    <property type="protein sequence ID" value="AAZ26305.1"/>
    <property type="molecule type" value="Genomic_DNA"/>
</dbReference>
<evidence type="ECO:0000313" key="2">
    <source>
        <dbReference type="EMBL" id="AAZ26305.1"/>
    </source>
</evidence>
<proteinExistence type="predicted"/>
<evidence type="ECO:0000256" key="1">
    <source>
        <dbReference type="SAM" id="SignalP"/>
    </source>
</evidence>
<dbReference type="SUPFAM" id="SSF54427">
    <property type="entry name" value="NTF2-like"/>
    <property type="match status" value="1"/>
</dbReference>
<accession>Q47ZG0</accession>
<organism evidence="2 3">
    <name type="scientific">Colwellia psychrerythraea (strain 34H / ATCC BAA-681)</name>
    <name type="common">Vibrio psychroerythus</name>
    <dbReference type="NCBI Taxonomy" id="167879"/>
    <lineage>
        <taxon>Bacteria</taxon>
        <taxon>Pseudomonadati</taxon>
        <taxon>Pseudomonadota</taxon>
        <taxon>Gammaproteobacteria</taxon>
        <taxon>Alteromonadales</taxon>
        <taxon>Colwelliaceae</taxon>
        <taxon>Colwellia</taxon>
    </lineage>
</organism>
<protein>
    <recommendedName>
        <fullName evidence="4">Nuclear transport factor 2 family protein</fullName>
    </recommendedName>
</protein>
<dbReference type="HOGENOM" id="CLU_1674911_0_0_6"/>
<dbReference type="Proteomes" id="UP000000547">
    <property type="component" value="Chromosome"/>
</dbReference>
<keyword evidence="1" id="KW-0732">Signal</keyword>
<reference evidence="2" key="1">
    <citation type="journal article" date="2005" name="Proc. Natl. Acad. Sci. U.S.A.">
        <title>The psychrophilic lifestyle as revealed by the genome sequence of Colwellia psychrerythraea 34H through genomic and proteomic analyses.</title>
        <authorList>
            <person name="Methe B.A."/>
            <person name="Nelson K.E."/>
            <person name="Deming J.W."/>
            <person name="Momen B."/>
            <person name="Melamud E."/>
            <person name="Zhang X."/>
            <person name="Moult J."/>
            <person name="Madupu R."/>
            <person name="Nelson W.C."/>
            <person name="Dodson R.J."/>
            <person name="Brinkac L.M."/>
            <person name="Daugherty S.C."/>
            <person name="Durkin A.S."/>
            <person name="DeBoy R.T."/>
            <person name="Kolonay J.F."/>
            <person name="Sullivan S.A."/>
            <person name="Zhou L."/>
            <person name="Davidsen T.M."/>
            <person name="Wu M."/>
            <person name="Huston A.L."/>
            <person name="Lewis M."/>
            <person name="Weaver B."/>
            <person name="Weidman J.F."/>
            <person name="Khouri H."/>
            <person name="Utterback T.R."/>
            <person name="Feldblyum T.V."/>
            <person name="Fraser C.M."/>
        </authorList>
    </citation>
    <scope>NUCLEOTIDE SEQUENCE [LARGE SCALE GENOMIC DNA]</scope>
    <source>
        <strain evidence="2">34H</strain>
    </source>
</reference>
<dbReference type="InterPro" id="IPR032710">
    <property type="entry name" value="NTF2-like_dom_sf"/>
</dbReference>
<feature type="chain" id="PRO_5004233762" description="Nuclear transport factor 2 family protein" evidence="1">
    <location>
        <begin position="30"/>
        <end position="157"/>
    </location>
</feature>
<dbReference type="Pfam" id="PF12893">
    <property type="entry name" value="Lumazine_bd_2"/>
    <property type="match status" value="1"/>
</dbReference>
<evidence type="ECO:0000313" key="3">
    <source>
        <dbReference type="Proteomes" id="UP000000547"/>
    </source>
</evidence>
<gene>
    <name evidence="2" type="ordered locus">CPS_3113</name>
</gene>
<dbReference type="AlphaFoldDB" id="Q47ZG0"/>
<feature type="signal peptide" evidence="1">
    <location>
        <begin position="1"/>
        <end position="29"/>
    </location>
</feature>
<name>Q47ZG0_COLP3</name>
<dbReference type="Gene3D" id="3.10.450.50">
    <property type="match status" value="1"/>
</dbReference>
<sequence length="157" mass="17942">MDINTMNKIKLLSMTVAVFTFFLSATGHAESVTGKEYQAVVETAYNYFNGAANGDQKLLSKAFDLEFGHVKMISVNKETGKEIIRTVPLKEFSGYFKKATKDTWTANILSVDIVDDKMAMVKLGFDTPKTHYIDYLVMYKRENEWRIINKTFIAKKK</sequence>